<dbReference type="AlphaFoldDB" id="A0A9W4K8B1"/>
<dbReference type="EMBL" id="CAJVRC010000846">
    <property type="protein sequence ID" value="CAG8892959.1"/>
    <property type="molecule type" value="Genomic_DNA"/>
</dbReference>
<feature type="compositionally biased region" description="Basic and acidic residues" evidence="1">
    <location>
        <begin position="76"/>
        <end position="94"/>
    </location>
</feature>
<keyword evidence="3" id="KW-1185">Reference proteome</keyword>
<organism evidence="2 3">
    <name type="scientific">Penicillium egyptiacum</name>
    <dbReference type="NCBI Taxonomy" id="1303716"/>
    <lineage>
        <taxon>Eukaryota</taxon>
        <taxon>Fungi</taxon>
        <taxon>Dikarya</taxon>
        <taxon>Ascomycota</taxon>
        <taxon>Pezizomycotina</taxon>
        <taxon>Eurotiomycetes</taxon>
        <taxon>Eurotiomycetidae</taxon>
        <taxon>Eurotiales</taxon>
        <taxon>Aspergillaceae</taxon>
        <taxon>Penicillium</taxon>
    </lineage>
</organism>
<evidence type="ECO:0000313" key="2">
    <source>
        <dbReference type="EMBL" id="CAG8892959.1"/>
    </source>
</evidence>
<protein>
    <submittedName>
        <fullName evidence="2">Uncharacterized protein</fullName>
    </submittedName>
</protein>
<accession>A0A9W4K8B1</accession>
<reference evidence="2" key="1">
    <citation type="submission" date="2021-07" db="EMBL/GenBank/DDBJ databases">
        <authorList>
            <person name="Branca A.L. A."/>
        </authorList>
    </citation>
    <scope>NUCLEOTIDE SEQUENCE</scope>
</reference>
<dbReference type="OrthoDB" id="9972728at2759"/>
<proteinExistence type="predicted"/>
<feature type="compositionally biased region" description="Polar residues" evidence="1">
    <location>
        <begin position="39"/>
        <end position="53"/>
    </location>
</feature>
<comment type="caution">
    <text evidence="2">The sequence shown here is derived from an EMBL/GenBank/DDBJ whole genome shotgun (WGS) entry which is preliminary data.</text>
</comment>
<evidence type="ECO:0000313" key="3">
    <source>
        <dbReference type="Proteomes" id="UP001154252"/>
    </source>
</evidence>
<evidence type="ECO:0000256" key="1">
    <source>
        <dbReference type="SAM" id="MobiDB-lite"/>
    </source>
</evidence>
<feature type="region of interest" description="Disordered" evidence="1">
    <location>
        <begin position="19"/>
        <end position="114"/>
    </location>
</feature>
<gene>
    <name evidence="2" type="ORF">PEGY_LOCUS3306</name>
</gene>
<dbReference type="Proteomes" id="UP001154252">
    <property type="component" value="Unassembled WGS sequence"/>
</dbReference>
<name>A0A9W4K8B1_9EURO</name>
<sequence length="114" mass="12517">MPPRLNLFAANKAVSALRQSTTPALPSPRSIASPVRSHAVQSLPIQRRWNSSRDGSKKEPQPNEQTFPTADQLPDVSKEASEISRIMDKEKRCDGIPSTPELDQGSPVEEVSKN</sequence>